<gene>
    <name evidence="1" type="ordered locus">TGRD_412</name>
</gene>
<dbReference type="EMBL" id="AP009510">
    <property type="protein sequence ID" value="BAG13899.1"/>
    <property type="molecule type" value="Genomic_DNA"/>
</dbReference>
<dbReference type="Proteomes" id="UP000001691">
    <property type="component" value="Chromosome"/>
</dbReference>
<evidence type="ECO:0000313" key="1">
    <source>
        <dbReference type="EMBL" id="BAG13899.1"/>
    </source>
</evidence>
<protein>
    <submittedName>
        <fullName evidence="1">ERF superfamily protein</fullName>
    </submittedName>
</protein>
<sequence>MNLRGTQFLILKSKFRDYDYRNCEDILEVVKKMPSEEFIIGLDAEVVLIGYKIVCQRCSCFFDRKLKRNSNLKKDNDKAQIMGVCSSYAIVIDAAPQIT</sequence>
<organism evidence="1 2">
    <name type="scientific">Endomicrobium trichonymphae</name>
    <dbReference type="NCBI Taxonomy" id="1408204"/>
    <lineage>
        <taxon>Bacteria</taxon>
        <taxon>Pseudomonadati</taxon>
        <taxon>Elusimicrobiota</taxon>
        <taxon>Endomicrobiia</taxon>
        <taxon>Endomicrobiales</taxon>
        <taxon>Endomicrobiaceae</taxon>
        <taxon>Candidatus Endomicrobiellum</taxon>
    </lineage>
</organism>
<name>B1H067_ENDTX</name>
<keyword evidence="2" id="KW-1185">Reference proteome</keyword>
<dbReference type="KEGG" id="rsd:TGRD_412"/>
<evidence type="ECO:0000313" key="2">
    <source>
        <dbReference type="Proteomes" id="UP000001691"/>
    </source>
</evidence>
<dbReference type="AlphaFoldDB" id="B1H067"/>
<accession>B1H067</accession>
<proteinExistence type="predicted"/>
<dbReference type="HOGENOM" id="CLU_2319290_0_0_0"/>
<reference evidence="2" key="1">
    <citation type="journal article" date="2008" name="Proc. Natl. Acad. Sci. U.S.A.">
        <title>Complete genome of the uncultured termite group 1 bacteria in a single host protist cell.</title>
        <authorList>
            <person name="Hongoh Y."/>
            <person name="Sharma V.K."/>
            <person name="Prakash T."/>
            <person name="Noda S."/>
            <person name="Taylor T.D."/>
            <person name="Kudo T."/>
            <person name="Sakaki Y."/>
            <person name="Toyoda A."/>
            <person name="Hattori M."/>
            <person name="Ohkuma M."/>
        </authorList>
    </citation>
    <scope>NUCLEOTIDE SEQUENCE [LARGE SCALE GENOMIC DNA]</scope>
    <source>
        <strain evidence="2">Rs-D17 genomovar Ri2008</strain>
    </source>
</reference>